<dbReference type="AlphaFoldDB" id="A0A2K9NEF1"/>
<dbReference type="OrthoDB" id="7627828at2"/>
<evidence type="ECO:0000313" key="1">
    <source>
        <dbReference type="EMBL" id="AUN31521.1"/>
    </source>
</evidence>
<dbReference type="KEGG" id="ncb:C0V82_15690"/>
<dbReference type="Proteomes" id="UP000234752">
    <property type="component" value="Chromosome eg_1"/>
</dbReference>
<dbReference type="RefSeq" id="WP_102113098.1">
    <property type="nucleotide sequence ID" value="NZ_BMGN01000005.1"/>
</dbReference>
<sequence>MFLRKCLTLLSLPLLVSAMPAFAGAWPQAAGTMEVIAGATYSESDSGFDGRVGGTDPKFRKLEVAPLISWGVGSDTTISFQPSWQRLKADNAAGGSDKGSGLADAEFAVRRTIWQDGTDIVALQPLLRVPLGYDKGDQPPLGSGKVDAEMRALYGHGFNRGFIDAQFAYRTRGGPAADELRLDLTAGYRPDNDWLLLVQSFNAVSVGTPGAGYGDVRRYKLQLSAVRKLTDDVSLQFGLSKAIGGRNAGGERMALLALWWNFGGR</sequence>
<proteinExistence type="predicted"/>
<name>A0A2K9NEF1_9PROT</name>
<evidence type="ECO:0000313" key="2">
    <source>
        <dbReference type="Proteomes" id="UP000234752"/>
    </source>
</evidence>
<accession>A0A2K9NEF1</accession>
<dbReference type="EMBL" id="CP025611">
    <property type="protein sequence ID" value="AUN31521.1"/>
    <property type="molecule type" value="Genomic_DNA"/>
</dbReference>
<organism evidence="1 2">
    <name type="scientific">Niveispirillum cyanobacteriorum</name>
    <dbReference type="NCBI Taxonomy" id="1612173"/>
    <lineage>
        <taxon>Bacteria</taxon>
        <taxon>Pseudomonadati</taxon>
        <taxon>Pseudomonadota</taxon>
        <taxon>Alphaproteobacteria</taxon>
        <taxon>Rhodospirillales</taxon>
        <taxon>Azospirillaceae</taxon>
        <taxon>Niveispirillum</taxon>
    </lineage>
</organism>
<gene>
    <name evidence="1" type="ORF">C0V82_15690</name>
</gene>
<reference evidence="1 2" key="1">
    <citation type="submission" date="2017-12" db="EMBL/GenBank/DDBJ databases">
        <title>Genomes of bacteria within cyanobacterial aggregates.</title>
        <authorList>
            <person name="Cai H."/>
        </authorList>
    </citation>
    <scope>NUCLEOTIDE SEQUENCE [LARGE SCALE GENOMIC DNA]</scope>
    <source>
        <strain evidence="1 2">TH16</strain>
    </source>
</reference>
<protein>
    <submittedName>
        <fullName evidence="1">Uncharacterized protein</fullName>
    </submittedName>
</protein>
<keyword evidence="2" id="KW-1185">Reference proteome</keyword>